<evidence type="ECO:0000313" key="2">
    <source>
        <dbReference type="EMBL" id="KLI63521.1"/>
    </source>
</evidence>
<evidence type="ECO:0000256" key="1">
    <source>
        <dbReference type="SAM" id="MobiDB-lite"/>
    </source>
</evidence>
<feature type="compositionally biased region" description="Acidic residues" evidence="1">
    <location>
        <begin position="94"/>
        <end position="108"/>
    </location>
</feature>
<sequence length="128" mass="13027">MLAAPLALVACAEPAAEEEAVIDEALVEAEAPAMTTGNGSPAGTYSVTMADGSIGTSMLNADGTSQSMDAEGNVVQESTWAIVDGKTCFTSIEEGSEPECWTESEPDETGTFTATSDDGEIVTVSPQA</sequence>
<reference evidence="2 3" key="1">
    <citation type="submission" date="2015-04" db="EMBL/GenBank/DDBJ databases">
        <title>The draft genome sequence of Erythrobacter marinus HWDM-33.</title>
        <authorList>
            <person name="Zhuang L."/>
            <person name="Liu Y."/>
            <person name="Shao Z."/>
        </authorList>
    </citation>
    <scope>NUCLEOTIDE SEQUENCE [LARGE SCALE GENOMIC DNA]</scope>
    <source>
        <strain evidence="2 3">HWDM-33</strain>
    </source>
</reference>
<dbReference type="EMBL" id="LBHU01000002">
    <property type="protein sequence ID" value="KLI63521.1"/>
    <property type="molecule type" value="Genomic_DNA"/>
</dbReference>
<dbReference type="AlphaFoldDB" id="A0A0H0XNC4"/>
<dbReference type="STRING" id="874156.GCA_001021555_01904"/>
<name>A0A0H0XNC4_9SPHN</name>
<comment type="caution">
    <text evidence="2">The sequence shown here is derived from an EMBL/GenBank/DDBJ whole genome shotgun (WGS) entry which is preliminary data.</text>
</comment>
<proteinExistence type="predicted"/>
<protein>
    <submittedName>
        <fullName evidence="2">Uncharacterized protein</fullName>
    </submittedName>
</protein>
<accession>A0A0H0XNC4</accession>
<feature type="region of interest" description="Disordered" evidence="1">
    <location>
        <begin position="93"/>
        <end position="118"/>
    </location>
</feature>
<keyword evidence="3" id="KW-1185">Reference proteome</keyword>
<gene>
    <name evidence="2" type="ORF">AAV99_07075</name>
</gene>
<dbReference type="Proteomes" id="UP000053455">
    <property type="component" value="Unassembled WGS sequence"/>
</dbReference>
<dbReference type="PATRIC" id="fig|874156.12.peg.1454"/>
<organism evidence="2 3">
    <name type="scientific">Aurantiacibacter marinus</name>
    <dbReference type="NCBI Taxonomy" id="874156"/>
    <lineage>
        <taxon>Bacteria</taxon>
        <taxon>Pseudomonadati</taxon>
        <taxon>Pseudomonadota</taxon>
        <taxon>Alphaproteobacteria</taxon>
        <taxon>Sphingomonadales</taxon>
        <taxon>Erythrobacteraceae</taxon>
        <taxon>Aurantiacibacter</taxon>
    </lineage>
</organism>
<evidence type="ECO:0000313" key="3">
    <source>
        <dbReference type="Proteomes" id="UP000053455"/>
    </source>
</evidence>